<evidence type="ECO:0000256" key="1">
    <source>
        <dbReference type="ARBA" id="ARBA00007637"/>
    </source>
</evidence>
<feature type="domain" description="NAD-dependent epimerase/dehydratase" evidence="2">
    <location>
        <begin position="1"/>
        <end position="91"/>
    </location>
</feature>
<dbReference type="Pfam" id="PF01370">
    <property type="entry name" value="Epimerase"/>
    <property type="match status" value="1"/>
</dbReference>
<dbReference type="Gene3D" id="3.90.25.10">
    <property type="entry name" value="UDP-galactose 4-epimerase, domain 1"/>
    <property type="match status" value="1"/>
</dbReference>
<dbReference type="InterPro" id="IPR036291">
    <property type="entry name" value="NAD(P)-bd_dom_sf"/>
</dbReference>
<comment type="caution">
    <text evidence="3">The sequence shown here is derived from an EMBL/GenBank/DDBJ whole genome shotgun (WGS) entry which is preliminary data.</text>
</comment>
<protein>
    <recommendedName>
        <fullName evidence="2">NAD-dependent epimerase/dehydratase domain-containing protein</fullName>
    </recommendedName>
</protein>
<dbReference type="PANTHER" id="PTHR43000">
    <property type="entry name" value="DTDP-D-GLUCOSE 4,6-DEHYDRATASE-RELATED"/>
    <property type="match status" value="1"/>
</dbReference>
<reference evidence="3" key="1">
    <citation type="journal article" date="2014" name="Front. Microbiol.">
        <title>High frequency of phylogenetically diverse reductive dehalogenase-homologous genes in deep subseafloor sedimentary metagenomes.</title>
        <authorList>
            <person name="Kawai M."/>
            <person name="Futagami T."/>
            <person name="Toyoda A."/>
            <person name="Takaki Y."/>
            <person name="Nishi S."/>
            <person name="Hori S."/>
            <person name="Arai W."/>
            <person name="Tsubouchi T."/>
            <person name="Morono Y."/>
            <person name="Uchiyama I."/>
            <person name="Ito T."/>
            <person name="Fujiyama A."/>
            <person name="Inagaki F."/>
            <person name="Takami H."/>
        </authorList>
    </citation>
    <scope>NUCLEOTIDE SEQUENCE</scope>
    <source>
        <strain evidence="3">Expedition CK06-06</strain>
    </source>
</reference>
<dbReference type="AlphaFoldDB" id="X1TB17"/>
<comment type="similarity">
    <text evidence="1">Belongs to the NAD(P)-dependent epimerase/dehydratase family.</text>
</comment>
<dbReference type="SUPFAM" id="SSF51735">
    <property type="entry name" value="NAD(P)-binding Rossmann-fold domains"/>
    <property type="match status" value="1"/>
</dbReference>
<evidence type="ECO:0000313" key="3">
    <source>
        <dbReference type="EMBL" id="GAJ02523.1"/>
    </source>
</evidence>
<dbReference type="InterPro" id="IPR001509">
    <property type="entry name" value="Epimerase_deHydtase"/>
</dbReference>
<name>X1TB17_9ZZZZ</name>
<organism evidence="3">
    <name type="scientific">marine sediment metagenome</name>
    <dbReference type="NCBI Taxonomy" id="412755"/>
    <lineage>
        <taxon>unclassified sequences</taxon>
        <taxon>metagenomes</taxon>
        <taxon>ecological metagenomes</taxon>
    </lineage>
</organism>
<dbReference type="EMBL" id="BARW01016264">
    <property type="protein sequence ID" value="GAJ02523.1"/>
    <property type="molecule type" value="Genomic_DNA"/>
</dbReference>
<proteinExistence type="inferred from homology"/>
<evidence type="ECO:0000259" key="2">
    <source>
        <dbReference type="Pfam" id="PF01370"/>
    </source>
</evidence>
<sequence length="173" mass="19537">AGEDLAISYYHAYGLPVTVLRPFNTYGPYQKSNMEGGVVPIFISQKLERKTLNIFGDGNQTRDLLYVEDCADFIVRAALSDKANGEILNAGYGEDISINDLALLIAQSPDRIKHVEHIHPHSEIPKLVCDYSKAKELLGWVPRTPLSEGIKKTEAWLRNRRKEEAQRSEMHTE</sequence>
<gene>
    <name evidence="3" type="ORF">S12H4_28369</name>
</gene>
<accession>X1TB17</accession>
<feature type="non-terminal residue" evidence="3">
    <location>
        <position position="1"/>
    </location>
</feature>
<dbReference type="Gene3D" id="3.40.50.720">
    <property type="entry name" value="NAD(P)-binding Rossmann-like Domain"/>
    <property type="match status" value="1"/>
</dbReference>